<dbReference type="AlphaFoldDB" id="A0A1G8RAW2"/>
<dbReference type="SUPFAM" id="SSF46785">
    <property type="entry name" value="Winged helix' DNA-binding domain"/>
    <property type="match status" value="1"/>
</dbReference>
<name>A0A1G8RAW2_9GAMM</name>
<dbReference type="SUPFAM" id="SSF51206">
    <property type="entry name" value="cAMP-binding domain-like"/>
    <property type="match status" value="1"/>
</dbReference>
<dbReference type="OrthoDB" id="7263823at2"/>
<dbReference type="Pfam" id="PF00027">
    <property type="entry name" value="cNMP_binding"/>
    <property type="match status" value="1"/>
</dbReference>
<dbReference type="SMART" id="SM00100">
    <property type="entry name" value="cNMP"/>
    <property type="match status" value="1"/>
</dbReference>
<dbReference type="GO" id="GO:0016301">
    <property type="term" value="F:kinase activity"/>
    <property type="evidence" value="ECO:0007669"/>
    <property type="project" value="UniProtKB-KW"/>
</dbReference>
<keyword evidence="2" id="KW-0238">DNA-binding</keyword>
<keyword evidence="6" id="KW-0418">Kinase</keyword>
<keyword evidence="6" id="KW-0808">Transferase</keyword>
<sequence>MQSKMRLSKFNMIELLKAPQYKGFLSGFQARQFARGNLVSSPDQQSNEVFIVVSGRLRIFLSYEGKEFTLCFLEPGDLFSTHTRVMIEACKEATIMAISVARFREEVVRFPEVSLVMTGILGQVLGGTLDVIEGIMFHDVRYRLVEFLLSLADEQGKQTEAGTEFECDLNMEEISLLIGTTRQTASSLLNTLIKDGHLVRLGRGRYRVPEPDVLRGLLEGDDD</sequence>
<dbReference type="GO" id="GO:0003677">
    <property type="term" value="F:DNA binding"/>
    <property type="evidence" value="ECO:0007669"/>
    <property type="project" value="UniProtKB-KW"/>
</dbReference>
<dbReference type="GO" id="GO:0005829">
    <property type="term" value="C:cytosol"/>
    <property type="evidence" value="ECO:0007669"/>
    <property type="project" value="TreeGrafter"/>
</dbReference>
<dbReference type="Pfam" id="PF13545">
    <property type="entry name" value="HTH_Crp_2"/>
    <property type="match status" value="1"/>
</dbReference>
<accession>A0A1G8RAW2</accession>
<dbReference type="PROSITE" id="PS50042">
    <property type="entry name" value="CNMP_BINDING_3"/>
    <property type="match status" value="1"/>
</dbReference>
<evidence type="ECO:0000313" key="6">
    <source>
        <dbReference type="EMBL" id="SDJ13993.1"/>
    </source>
</evidence>
<dbReference type="PANTHER" id="PTHR24567">
    <property type="entry name" value="CRP FAMILY TRANSCRIPTIONAL REGULATORY PROTEIN"/>
    <property type="match status" value="1"/>
</dbReference>
<dbReference type="RefSeq" id="WP_090364650.1">
    <property type="nucleotide sequence ID" value="NZ_FNEM01000005.1"/>
</dbReference>
<dbReference type="EMBL" id="FNEM01000005">
    <property type="protein sequence ID" value="SDJ13993.1"/>
    <property type="molecule type" value="Genomic_DNA"/>
</dbReference>
<dbReference type="SMART" id="SM00419">
    <property type="entry name" value="HTH_CRP"/>
    <property type="match status" value="1"/>
</dbReference>
<dbReference type="Proteomes" id="UP000199527">
    <property type="component" value="Unassembled WGS sequence"/>
</dbReference>
<dbReference type="PANTHER" id="PTHR24567:SF26">
    <property type="entry name" value="REGULATORY PROTEIN YEIL"/>
    <property type="match status" value="1"/>
</dbReference>
<dbReference type="CDD" id="cd00038">
    <property type="entry name" value="CAP_ED"/>
    <property type="match status" value="1"/>
</dbReference>
<evidence type="ECO:0000256" key="1">
    <source>
        <dbReference type="ARBA" id="ARBA00023015"/>
    </source>
</evidence>
<evidence type="ECO:0000259" key="5">
    <source>
        <dbReference type="PROSITE" id="PS51063"/>
    </source>
</evidence>
<feature type="domain" description="Cyclic nucleotide-binding" evidence="4">
    <location>
        <begin position="12"/>
        <end position="99"/>
    </location>
</feature>
<keyword evidence="3" id="KW-0804">Transcription</keyword>
<feature type="domain" description="HTH crp-type" evidence="5">
    <location>
        <begin position="138"/>
        <end position="212"/>
    </location>
</feature>
<keyword evidence="7" id="KW-1185">Reference proteome</keyword>
<dbReference type="InterPro" id="IPR018490">
    <property type="entry name" value="cNMP-bd_dom_sf"/>
</dbReference>
<gene>
    <name evidence="6" type="ORF">SAMN04488540_105114</name>
</gene>
<proteinExistence type="predicted"/>
<organism evidence="6 7">
    <name type="scientific">Ferrimonas sediminum</name>
    <dbReference type="NCBI Taxonomy" id="718193"/>
    <lineage>
        <taxon>Bacteria</taxon>
        <taxon>Pseudomonadati</taxon>
        <taxon>Pseudomonadota</taxon>
        <taxon>Gammaproteobacteria</taxon>
        <taxon>Alteromonadales</taxon>
        <taxon>Ferrimonadaceae</taxon>
        <taxon>Ferrimonas</taxon>
    </lineage>
</organism>
<protein>
    <submittedName>
        <fullName evidence="6">cAMP-binding domain of CRP or a regulatory subunit of cAMP-dependent protein kinases</fullName>
    </submittedName>
</protein>
<evidence type="ECO:0000313" key="7">
    <source>
        <dbReference type="Proteomes" id="UP000199527"/>
    </source>
</evidence>
<reference evidence="7" key="1">
    <citation type="submission" date="2016-10" db="EMBL/GenBank/DDBJ databases">
        <authorList>
            <person name="Varghese N."/>
            <person name="Submissions S."/>
        </authorList>
    </citation>
    <scope>NUCLEOTIDE SEQUENCE [LARGE SCALE GENOMIC DNA]</scope>
    <source>
        <strain evidence="7">DSM 23317</strain>
    </source>
</reference>
<evidence type="ECO:0000256" key="2">
    <source>
        <dbReference type="ARBA" id="ARBA00023125"/>
    </source>
</evidence>
<dbReference type="GO" id="GO:0003700">
    <property type="term" value="F:DNA-binding transcription factor activity"/>
    <property type="evidence" value="ECO:0007669"/>
    <property type="project" value="TreeGrafter"/>
</dbReference>
<keyword evidence="1" id="KW-0805">Transcription regulation</keyword>
<evidence type="ECO:0000256" key="3">
    <source>
        <dbReference type="ARBA" id="ARBA00023163"/>
    </source>
</evidence>
<dbReference type="Gene3D" id="2.60.120.10">
    <property type="entry name" value="Jelly Rolls"/>
    <property type="match status" value="1"/>
</dbReference>
<dbReference type="InterPro" id="IPR036390">
    <property type="entry name" value="WH_DNA-bd_sf"/>
</dbReference>
<dbReference type="InterPro" id="IPR000595">
    <property type="entry name" value="cNMP-bd_dom"/>
</dbReference>
<dbReference type="InterPro" id="IPR050397">
    <property type="entry name" value="Env_Response_Regulators"/>
</dbReference>
<dbReference type="PROSITE" id="PS51063">
    <property type="entry name" value="HTH_CRP_2"/>
    <property type="match status" value="1"/>
</dbReference>
<dbReference type="InterPro" id="IPR014710">
    <property type="entry name" value="RmlC-like_jellyroll"/>
</dbReference>
<evidence type="ECO:0000259" key="4">
    <source>
        <dbReference type="PROSITE" id="PS50042"/>
    </source>
</evidence>
<dbReference type="Gene3D" id="1.10.10.10">
    <property type="entry name" value="Winged helix-like DNA-binding domain superfamily/Winged helix DNA-binding domain"/>
    <property type="match status" value="1"/>
</dbReference>
<dbReference type="InterPro" id="IPR036388">
    <property type="entry name" value="WH-like_DNA-bd_sf"/>
</dbReference>
<dbReference type="InterPro" id="IPR012318">
    <property type="entry name" value="HTH_CRP"/>
</dbReference>